<keyword evidence="2" id="KW-1003">Cell membrane</keyword>
<dbReference type="Pfam" id="PF07690">
    <property type="entry name" value="MFS_1"/>
    <property type="match status" value="1"/>
</dbReference>
<feature type="transmembrane region" description="Helical" evidence="6">
    <location>
        <begin position="265"/>
        <end position="289"/>
    </location>
</feature>
<dbReference type="InterPro" id="IPR036259">
    <property type="entry name" value="MFS_trans_sf"/>
</dbReference>
<feature type="transmembrane region" description="Helical" evidence="6">
    <location>
        <begin position="60"/>
        <end position="80"/>
    </location>
</feature>
<reference evidence="8" key="1">
    <citation type="submission" date="2022-04" db="EMBL/GenBank/DDBJ databases">
        <title>Whole genome sequence of Sphaerotilus sp. FB-5.</title>
        <authorList>
            <person name="Takeda M."/>
            <person name="Narihara S."/>
            <person name="Akimoto M."/>
            <person name="Akimoto R."/>
            <person name="Nishiyashiki S."/>
            <person name="Murakami T."/>
        </authorList>
    </citation>
    <scope>NUCLEOTIDE SEQUENCE</scope>
    <source>
        <strain evidence="8">FB-5</strain>
    </source>
</reference>
<proteinExistence type="predicted"/>
<evidence type="ECO:0000256" key="3">
    <source>
        <dbReference type="ARBA" id="ARBA00022692"/>
    </source>
</evidence>
<feature type="transmembrane region" description="Helical" evidence="6">
    <location>
        <begin position="114"/>
        <end position="137"/>
    </location>
</feature>
<feature type="domain" description="Major facilitator superfamily (MFS) profile" evidence="7">
    <location>
        <begin position="24"/>
        <end position="429"/>
    </location>
</feature>
<keyword evidence="3 6" id="KW-0812">Transmembrane</keyword>
<evidence type="ECO:0000313" key="8">
    <source>
        <dbReference type="EMBL" id="BDI07624.1"/>
    </source>
</evidence>
<feature type="transmembrane region" description="Helical" evidence="6">
    <location>
        <begin position="21"/>
        <end position="40"/>
    </location>
</feature>
<dbReference type="PROSITE" id="PS50850">
    <property type="entry name" value="MFS"/>
    <property type="match status" value="1"/>
</dbReference>
<dbReference type="SUPFAM" id="SSF103473">
    <property type="entry name" value="MFS general substrate transporter"/>
    <property type="match status" value="1"/>
</dbReference>
<feature type="transmembrane region" description="Helical" evidence="6">
    <location>
        <begin position="149"/>
        <end position="172"/>
    </location>
</feature>
<evidence type="ECO:0000259" key="7">
    <source>
        <dbReference type="PROSITE" id="PS50850"/>
    </source>
</evidence>
<feature type="transmembrane region" description="Helical" evidence="6">
    <location>
        <begin position="301"/>
        <end position="320"/>
    </location>
</feature>
<dbReference type="InterPro" id="IPR020846">
    <property type="entry name" value="MFS_dom"/>
</dbReference>
<comment type="subcellular location">
    <subcellularLocation>
        <location evidence="1">Cell membrane</location>
        <topology evidence="1">Multi-pass membrane protein</topology>
    </subcellularLocation>
</comment>
<evidence type="ECO:0000256" key="6">
    <source>
        <dbReference type="SAM" id="Phobius"/>
    </source>
</evidence>
<keyword evidence="5 6" id="KW-0472">Membrane</keyword>
<dbReference type="InterPro" id="IPR011701">
    <property type="entry name" value="MFS"/>
</dbReference>
<keyword evidence="4 6" id="KW-1133">Transmembrane helix</keyword>
<feature type="transmembrane region" description="Helical" evidence="6">
    <location>
        <begin position="178"/>
        <end position="198"/>
    </location>
</feature>
<dbReference type="Gene3D" id="1.20.1250.20">
    <property type="entry name" value="MFS general substrate transporter like domains"/>
    <property type="match status" value="1"/>
</dbReference>
<dbReference type="EMBL" id="AP025730">
    <property type="protein sequence ID" value="BDI07624.1"/>
    <property type="molecule type" value="Genomic_DNA"/>
</dbReference>
<feature type="transmembrane region" description="Helical" evidence="6">
    <location>
        <begin position="236"/>
        <end position="259"/>
    </location>
</feature>
<keyword evidence="9" id="KW-1185">Reference proteome</keyword>
<evidence type="ECO:0000256" key="5">
    <source>
        <dbReference type="ARBA" id="ARBA00023136"/>
    </source>
</evidence>
<gene>
    <name evidence="8" type="ORF">CATMQ487_45940</name>
</gene>
<dbReference type="Proteomes" id="UP001057498">
    <property type="component" value="Chromosome"/>
</dbReference>
<feature type="transmembrane region" description="Helical" evidence="6">
    <location>
        <begin position="332"/>
        <end position="354"/>
    </location>
</feature>
<evidence type="ECO:0000256" key="1">
    <source>
        <dbReference type="ARBA" id="ARBA00004651"/>
    </source>
</evidence>
<feature type="transmembrane region" description="Helical" evidence="6">
    <location>
        <begin position="403"/>
        <end position="423"/>
    </location>
</feature>
<dbReference type="InterPro" id="IPR050189">
    <property type="entry name" value="MFS_Efflux_Transporters"/>
</dbReference>
<name>A0ABN6PU68_9BURK</name>
<evidence type="ECO:0000313" key="9">
    <source>
        <dbReference type="Proteomes" id="UP001057498"/>
    </source>
</evidence>
<evidence type="ECO:0000256" key="4">
    <source>
        <dbReference type="ARBA" id="ARBA00022989"/>
    </source>
</evidence>
<dbReference type="CDD" id="cd06174">
    <property type="entry name" value="MFS"/>
    <property type="match status" value="1"/>
</dbReference>
<dbReference type="PANTHER" id="PTHR43124:SF3">
    <property type="entry name" value="CHLORAMPHENICOL EFFLUX PUMP RV0191"/>
    <property type="match status" value="1"/>
</dbReference>
<accession>A0ABN6PU68</accession>
<evidence type="ECO:0000256" key="2">
    <source>
        <dbReference type="ARBA" id="ARBA00022475"/>
    </source>
</evidence>
<feature type="transmembrane region" description="Helical" evidence="6">
    <location>
        <begin position="92"/>
        <end position="108"/>
    </location>
</feature>
<feature type="transmembrane region" description="Helical" evidence="6">
    <location>
        <begin position="375"/>
        <end position="397"/>
    </location>
</feature>
<dbReference type="PANTHER" id="PTHR43124">
    <property type="entry name" value="PURINE EFFLUX PUMP PBUE"/>
    <property type="match status" value="1"/>
</dbReference>
<protein>
    <submittedName>
        <fullName evidence="8">MFS transporter</fullName>
    </submittedName>
</protein>
<organism evidence="8 9">
    <name type="scientific">Sphaerotilus microaerophilus</name>
    <dbReference type="NCBI Taxonomy" id="2914710"/>
    <lineage>
        <taxon>Bacteria</taxon>
        <taxon>Pseudomonadati</taxon>
        <taxon>Pseudomonadota</taxon>
        <taxon>Betaproteobacteria</taxon>
        <taxon>Burkholderiales</taxon>
        <taxon>Sphaerotilaceae</taxon>
        <taxon>Sphaerotilus</taxon>
    </lineage>
</organism>
<sequence>MTARSPLKSEVCRLMPRHTPLLSPELVVILAGVTAALHVGKLPPALPLLRETLGVTLLQAGFLLSLVQVAGMALGLVVGLTADGLGLRRSMLAGLVILAVASALGGFADTPTQLLLLRAAEGCGFLLASLPAPSLIRRLVPGERLSRRLGLWGAYMPTGTALALLAGPWVMGAGSWPLWWWLLAAWSAVMALWLVRAVPADPPRTVRPSPAAAAPAAAPNGWAQRLRLTLGSRGPWLVALAFAAYSSQWLAVIGFLPSIYAQAGLAGPVAGSLTALASAANILGNVGAGRLLWRGWRAPRLLVIGYVAMALGAFIAFALPAGEGAWRPVLRYAAVLVFSSVGGLIPGALFSLAVRLSPSEQTVSTTVGWVQQWSSLGQFAGPPLVAAVAAAVGGWQWTWGVTGTASLLGLGLAGWIAVALRAIDPVTPR</sequence>